<reference evidence="2" key="5">
    <citation type="submission" date="2024-05" db="EMBL/GenBank/DDBJ databases">
        <authorList>
            <person name="Sun Q."/>
            <person name="Sedlacek I."/>
        </authorList>
    </citation>
    <scope>NUCLEOTIDE SEQUENCE</scope>
    <source>
        <strain evidence="2">CCM 8778</strain>
    </source>
</reference>
<keyword evidence="1" id="KW-0732">Signal</keyword>
<dbReference type="InterPro" id="IPR006597">
    <property type="entry name" value="Sel1-like"/>
</dbReference>
<dbReference type="InterPro" id="IPR050767">
    <property type="entry name" value="Sel1_AlgK"/>
</dbReference>
<dbReference type="EMBL" id="BMDE01000006">
    <property type="protein sequence ID" value="GGH94646.1"/>
    <property type="molecule type" value="Genomic_DNA"/>
</dbReference>
<sequence length="191" mass="20515">MKWLCLAAGLMLAGTAQADGTDDYLAGLRALQQGDGEQALYLLEQAANAGLMDAQWRLGELLPGQRGERWLRAAVRQGSRPAAVSLAQRYYDSQQYRRAAQCWLHAARQGSSAAQARLGALQVVGYGLPRDRVQAYAWLNLAASAGDAEVLALRDKLGEQLSAEQRDAGEARSRDVLLAVPPLAGEPPCGE</sequence>
<keyword evidence="5" id="KW-1185">Reference proteome</keyword>
<proteinExistence type="predicted"/>
<dbReference type="Pfam" id="PF08238">
    <property type="entry name" value="Sel1"/>
    <property type="match status" value="4"/>
</dbReference>
<feature type="signal peptide" evidence="1">
    <location>
        <begin position="1"/>
        <end position="18"/>
    </location>
</feature>
<reference evidence="5" key="4">
    <citation type="journal article" date="2019" name="Int. J. Syst. Evol. Microbiol.">
        <title>The Global Catalogue of Microorganisms (GCM) 10K type strain sequencing project: providing services to taxonomists for standard genome sequencing and annotation.</title>
        <authorList>
            <consortium name="The Broad Institute Genomics Platform"/>
            <consortium name="The Broad Institute Genome Sequencing Center for Infectious Disease"/>
            <person name="Wu L."/>
            <person name="Ma J."/>
        </authorList>
    </citation>
    <scope>NUCLEOTIDE SEQUENCE [LARGE SCALE GENOMIC DNA]</scope>
    <source>
        <strain evidence="5">CCM 8778</strain>
    </source>
</reference>
<protein>
    <submittedName>
        <fullName evidence="3">Sel1 repeat family protein</fullName>
    </submittedName>
</protein>
<evidence type="ECO:0000313" key="4">
    <source>
        <dbReference type="Proteomes" id="UP000242861"/>
    </source>
</evidence>
<reference evidence="4" key="2">
    <citation type="submission" date="2017-12" db="EMBL/GenBank/DDBJ databases">
        <authorList>
            <person name="Yu X.-Y."/>
        </authorList>
    </citation>
    <scope>NUCLEOTIDE SEQUENCE [LARGE SCALE GENOMIC DNA]</scope>
    <source>
        <strain evidence="4">ZYSR67-Z</strain>
    </source>
</reference>
<dbReference type="SMART" id="SM00671">
    <property type="entry name" value="SEL1"/>
    <property type="match status" value="3"/>
</dbReference>
<evidence type="ECO:0000313" key="3">
    <source>
        <dbReference type="EMBL" id="PKF73026.1"/>
    </source>
</evidence>
<evidence type="ECO:0000256" key="1">
    <source>
        <dbReference type="SAM" id="SignalP"/>
    </source>
</evidence>
<dbReference type="Gene3D" id="1.25.40.10">
    <property type="entry name" value="Tetratricopeptide repeat domain"/>
    <property type="match status" value="1"/>
</dbReference>
<feature type="chain" id="PRO_5014144320" evidence="1">
    <location>
        <begin position="19"/>
        <end position="191"/>
    </location>
</feature>
<gene>
    <name evidence="3" type="ORF">CW360_00770</name>
    <name evidence="2" type="ORF">GCM10007363_22070</name>
</gene>
<name>A0A2I0CUB1_9PSED</name>
<dbReference type="EMBL" id="PIYS01000002">
    <property type="protein sequence ID" value="PKF73026.1"/>
    <property type="molecule type" value="Genomic_DNA"/>
</dbReference>
<dbReference type="RefSeq" id="WP_093985791.1">
    <property type="nucleotide sequence ID" value="NZ_BMDE01000006.1"/>
</dbReference>
<dbReference type="Proteomes" id="UP000655550">
    <property type="component" value="Unassembled WGS sequence"/>
</dbReference>
<organism evidence="3 4">
    <name type="scientific">Pseudomonas fluvialis</name>
    <dbReference type="NCBI Taxonomy" id="1793966"/>
    <lineage>
        <taxon>Bacteria</taxon>
        <taxon>Pseudomonadati</taxon>
        <taxon>Pseudomonadota</taxon>
        <taxon>Gammaproteobacteria</taxon>
        <taxon>Pseudomonadales</taxon>
        <taxon>Pseudomonadaceae</taxon>
        <taxon>Pseudomonas</taxon>
    </lineage>
</organism>
<dbReference type="PANTHER" id="PTHR11102">
    <property type="entry name" value="SEL-1-LIKE PROTEIN"/>
    <property type="match status" value="1"/>
</dbReference>
<evidence type="ECO:0000313" key="5">
    <source>
        <dbReference type="Proteomes" id="UP000655550"/>
    </source>
</evidence>
<comment type="caution">
    <text evidence="3">The sequence shown here is derived from an EMBL/GenBank/DDBJ whole genome shotgun (WGS) entry which is preliminary data.</text>
</comment>
<accession>A0A2I0CUB1</accession>
<dbReference type="SUPFAM" id="SSF81901">
    <property type="entry name" value="HCP-like"/>
    <property type="match status" value="1"/>
</dbReference>
<dbReference type="Proteomes" id="UP000242861">
    <property type="component" value="Unassembled WGS sequence"/>
</dbReference>
<reference evidence="2" key="1">
    <citation type="journal article" date="2014" name="Int. J. Syst. Evol. Microbiol.">
        <title>Complete genome of a new Firmicutes species belonging to the dominant human colonic microbiota ('Ruminococcus bicirculans') reveals two chromosomes and a selective capacity to utilize plant glucans.</title>
        <authorList>
            <consortium name="NISC Comparative Sequencing Program"/>
            <person name="Wegmann U."/>
            <person name="Louis P."/>
            <person name="Goesmann A."/>
            <person name="Henrissat B."/>
            <person name="Duncan S.H."/>
            <person name="Flint H.J."/>
        </authorList>
    </citation>
    <scope>NUCLEOTIDE SEQUENCE</scope>
    <source>
        <strain evidence="2">CCM 8778</strain>
    </source>
</reference>
<dbReference type="PANTHER" id="PTHR11102:SF160">
    <property type="entry name" value="ERAD-ASSOCIATED E3 UBIQUITIN-PROTEIN LIGASE COMPONENT HRD3"/>
    <property type="match status" value="1"/>
</dbReference>
<dbReference type="InterPro" id="IPR011990">
    <property type="entry name" value="TPR-like_helical_dom_sf"/>
</dbReference>
<reference evidence="3" key="3">
    <citation type="submission" date="2017-12" db="EMBL/GenBank/DDBJ databases">
        <authorList>
            <person name="Hurst M.R.H."/>
        </authorList>
    </citation>
    <scope>NUCLEOTIDE SEQUENCE [LARGE SCALE GENOMIC DNA]</scope>
    <source>
        <strain evidence="3">ZYSR67-Z</strain>
    </source>
</reference>
<dbReference type="AlphaFoldDB" id="A0A2I0CUB1"/>
<evidence type="ECO:0000313" key="2">
    <source>
        <dbReference type="EMBL" id="GGH94646.1"/>
    </source>
</evidence>